<dbReference type="PANTHER" id="PTHR11662">
    <property type="entry name" value="SOLUTE CARRIER FAMILY 17"/>
    <property type="match status" value="1"/>
</dbReference>
<proteinExistence type="predicted"/>
<keyword evidence="8" id="KW-0769">Symport</keyword>
<evidence type="ECO:0000256" key="13">
    <source>
        <dbReference type="ARBA" id="ARBA00023228"/>
    </source>
</evidence>
<dbReference type="Pfam" id="PF07690">
    <property type="entry name" value="MFS_1"/>
    <property type="match status" value="1"/>
</dbReference>
<evidence type="ECO:0000313" key="29">
    <source>
        <dbReference type="Proteomes" id="UP000198287"/>
    </source>
</evidence>
<evidence type="ECO:0000256" key="16">
    <source>
        <dbReference type="ARBA" id="ARBA00050554"/>
    </source>
</evidence>
<evidence type="ECO:0000256" key="12">
    <source>
        <dbReference type="ARBA" id="ARBA00023180"/>
    </source>
</evidence>
<dbReference type="InterPro" id="IPR036259">
    <property type="entry name" value="MFS_trans_sf"/>
</dbReference>
<dbReference type="InterPro" id="IPR050382">
    <property type="entry name" value="MFS_Na/Anion_cotransporter"/>
</dbReference>
<evidence type="ECO:0000256" key="10">
    <source>
        <dbReference type="ARBA" id="ARBA00023018"/>
    </source>
</evidence>
<comment type="catalytic activity">
    <reaction evidence="17">
        <text>N-acetylneuraminate(in) + H(+)(in) = N-acetylneuraminate(out) + H(+)(out)</text>
        <dbReference type="Rhea" id="RHEA:28987"/>
        <dbReference type="ChEBI" id="CHEBI:15378"/>
        <dbReference type="ChEBI" id="CHEBI:35418"/>
    </reaction>
    <physiologicalReaction direction="right-to-left" evidence="17">
        <dbReference type="Rhea" id="RHEA:28989"/>
    </physiologicalReaction>
</comment>
<keyword evidence="13" id="KW-0458">Lysosome</keyword>
<keyword evidence="14" id="KW-0968">Cytoplasmic vesicle</keyword>
<feature type="transmembrane region" description="Helical" evidence="26">
    <location>
        <begin position="346"/>
        <end position="369"/>
    </location>
</feature>
<dbReference type="GO" id="GO:0006820">
    <property type="term" value="P:monoatomic anion transport"/>
    <property type="evidence" value="ECO:0007669"/>
    <property type="project" value="TreeGrafter"/>
</dbReference>
<evidence type="ECO:0000256" key="23">
    <source>
        <dbReference type="ARBA" id="ARBA00080244"/>
    </source>
</evidence>
<evidence type="ECO:0000256" key="2">
    <source>
        <dbReference type="ARBA" id="ARBA00004554"/>
    </source>
</evidence>
<evidence type="ECO:0000256" key="18">
    <source>
        <dbReference type="ARBA" id="ARBA00051403"/>
    </source>
</evidence>
<comment type="catalytic activity">
    <reaction evidence="19">
        <text>L-glutamate(out) = L-glutamate(in)</text>
        <dbReference type="Rhea" id="RHEA:66336"/>
        <dbReference type="ChEBI" id="CHEBI:29985"/>
    </reaction>
    <physiologicalReaction direction="left-to-right" evidence="19">
        <dbReference type="Rhea" id="RHEA:66337"/>
    </physiologicalReaction>
</comment>
<dbReference type="GO" id="GO:0005765">
    <property type="term" value="C:lysosomal membrane"/>
    <property type="evidence" value="ECO:0007669"/>
    <property type="project" value="UniProtKB-SubCell"/>
</dbReference>
<feature type="transmembrane region" description="Helical" evidence="26">
    <location>
        <begin position="213"/>
        <end position="231"/>
    </location>
</feature>
<evidence type="ECO:0000259" key="27">
    <source>
        <dbReference type="PROSITE" id="PS50850"/>
    </source>
</evidence>
<dbReference type="EMBL" id="LNIX01000001">
    <property type="protein sequence ID" value="OXA61485.1"/>
    <property type="molecule type" value="Genomic_DNA"/>
</dbReference>
<comment type="catalytic activity">
    <reaction evidence="18">
        <text>N-acetyl-L-aspartyl-L-glutamate(out) = N-acetyl-L-aspartyl-L-glutamate(in)</text>
        <dbReference type="Rhea" id="RHEA:72599"/>
        <dbReference type="ChEBI" id="CHEBI:76931"/>
    </reaction>
    <physiologicalReaction direction="left-to-right" evidence="18">
        <dbReference type="Rhea" id="RHEA:72600"/>
    </physiologicalReaction>
</comment>
<keyword evidence="5" id="KW-0813">Transport</keyword>
<evidence type="ECO:0000256" key="26">
    <source>
        <dbReference type="SAM" id="Phobius"/>
    </source>
</evidence>
<evidence type="ECO:0000256" key="5">
    <source>
        <dbReference type="ARBA" id="ARBA00022448"/>
    </source>
</evidence>
<feature type="transmembrane region" description="Helical" evidence="26">
    <location>
        <begin position="314"/>
        <end position="334"/>
    </location>
</feature>
<evidence type="ECO:0000256" key="21">
    <source>
        <dbReference type="ARBA" id="ARBA00056891"/>
    </source>
</evidence>
<dbReference type="GO" id="GO:0015293">
    <property type="term" value="F:symporter activity"/>
    <property type="evidence" value="ECO:0007669"/>
    <property type="project" value="UniProtKB-KW"/>
</dbReference>
<evidence type="ECO:0000256" key="1">
    <source>
        <dbReference type="ARBA" id="ARBA00004432"/>
    </source>
</evidence>
<evidence type="ECO:0000256" key="19">
    <source>
        <dbReference type="ARBA" id="ARBA00051447"/>
    </source>
</evidence>
<dbReference type="InterPro" id="IPR020846">
    <property type="entry name" value="MFS_dom"/>
</dbReference>
<evidence type="ECO:0000256" key="4">
    <source>
        <dbReference type="ARBA" id="ARBA00004656"/>
    </source>
</evidence>
<keyword evidence="7 26" id="KW-0812">Transmembrane</keyword>
<dbReference type="GO" id="GO:0046942">
    <property type="term" value="P:carboxylic acid transport"/>
    <property type="evidence" value="ECO:0007669"/>
    <property type="project" value="UniProtKB-ARBA"/>
</dbReference>
<gene>
    <name evidence="28" type="ORF">Fcan01_00307</name>
</gene>
<comment type="catalytic activity">
    <reaction evidence="15">
        <text>2 nitrate(out) + H(+)(out) = 2 nitrate(in) + H(+)(in)</text>
        <dbReference type="Rhea" id="RHEA:71539"/>
        <dbReference type="ChEBI" id="CHEBI:15378"/>
        <dbReference type="ChEBI" id="CHEBI:17632"/>
    </reaction>
    <physiologicalReaction direction="left-to-right" evidence="15">
        <dbReference type="Rhea" id="RHEA:71540"/>
    </physiologicalReaction>
</comment>
<evidence type="ECO:0000313" key="28">
    <source>
        <dbReference type="EMBL" id="OXA61485.1"/>
    </source>
</evidence>
<organism evidence="28 29">
    <name type="scientific">Folsomia candida</name>
    <name type="common">Springtail</name>
    <dbReference type="NCBI Taxonomy" id="158441"/>
    <lineage>
        <taxon>Eukaryota</taxon>
        <taxon>Metazoa</taxon>
        <taxon>Ecdysozoa</taxon>
        <taxon>Arthropoda</taxon>
        <taxon>Hexapoda</taxon>
        <taxon>Collembola</taxon>
        <taxon>Entomobryomorpha</taxon>
        <taxon>Isotomoidea</taxon>
        <taxon>Isotomidae</taxon>
        <taxon>Proisotominae</taxon>
        <taxon>Folsomia</taxon>
    </lineage>
</organism>
<evidence type="ECO:0000256" key="6">
    <source>
        <dbReference type="ARBA" id="ARBA00022475"/>
    </source>
</evidence>
<dbReference type="CDD" id="cd17318">
    <property type="entry name" value="MFS_SLC17"/>
    <property type="match status" value="1"/>
</dbReference>
<comment type="catalytic activity">
    <reaction evidence="16">
        <text>L-aspartate(out) = L-aspartate(in)</text>
        <dbReference type="Rhea" id="RHEA:66332"/>
        <dbReference type="ChEBI" id="CHEBI:29991"/>
    </reaction>
    <physiologicalReaction direction="left-to-right" evidence="16">
        <dbReference type="Rhea" id="RHEA:66333"/>
    </physiologicalReaction>
</comment>
<keyword evidence="29" id="KW-1185">Reference proteome</keyword>
<evidence type="ECO:0000256" key="8">
    <source>
        <dbReference type="ARBA" id="ARBA00022847"/>
    </source>
</evidence>
<keyword evidence="9 26" id="KW-1133">Transmembrane helix</keyword>
<dbReference type="GO" id="GO:0016323">
    <property type="term" value="C:basolateral plasma membrane"/>
    <property type="evidence" value="ECO:0007669"/>
    <property type="project" value="UniProtKB-SubCell"/>
</dbReference>
<feature type="transmembrane region" description="Helical" evidence="26">
    <location>
        <begin position="274"/>
        <end position="294"/>
    </location>
</feature>
<dbReference type="PROSITE" id="PS50850">
    <property type="entry name" value="MFS"/>
    <property type="match status" value="1"/>
</dbReference>
<evidence type="ECO:0000256" key="3">
    <source>
        <dbReference type="ARBA" id="ARBA00004638"/>
    </source>
</evidence>
<keyword evidence="12" id="KW-0325">Glycoprotein</keyword>
<feature type="transmembrane region" description="Helical" evidence="26">
    <location>
        <begin position="122"/>
        <end position="145"/>
    </location>
</feature>
<feature type="transmembrane region" description="Helical" evidence="26">
    <location>
        <begin position="375"/>
        <end position="395"/>
    </location>
</feature>
<dbReference type="OrthoDB" id="2985014at2759"/>
<dbReference type="GO" id="GO:0030672">
    <property type="term" value="C:synaptic vesicle membrane"/>
    <property type="evidence" value="ECO:0007669"/>
    <property type="project" value="UniProtKB-SubCell"/>
</dbReference>
<evidence type="ECO:0000256" key="25">
    <source>
        <dbReference type="ARBA" id="ARBA00081925"/>
    </source>
</evidence>
<comment type="function">
    <text evidence="21">Receptor for CM101, a polysaccharide produced by group B Streptococcus with antipathoangiogenic properties.</text>
</comment>
<comment type="caution">
    <text evidence="28">The sequence shown here is derived from an EMBL/GenBank/DDBJ whole genome shotgun (WGS) entry which is preliminary data.</text>
</comment>
<feature type="transmembrane region" description="Helical" evidence="26">
    <location>
        <begin position="90"/>
        <end position="110"/>
    </location>
</feature>
<evidence type="ECO:0000256" key="11">
    <source>
        <dbReference type="ARBA" id="ARBA00023136"/>
    </source>
</evidence>
<feature type="domain" description="Major facilitator superfamily (MFS) profile" evidence="27">
    <location>
        <begin position="32"/>
        <end position="426"/>
    </location>
</feature>
<dbReference type="InterPro" id="IPR011701">
    <property type="entry name" value="MFS"/>
</dbReference>
<evidence type="ECO:0000256" key="17">
    <source>
        <dbReference type="ARBA" id="ARBA00050625"/>
    </source>
</evidence>
<dbReference type="Gene3D" id="1.20.1250.20">
    <property type="entry name" value="MFS general substrate transporter like domains"/>
    <property type="match status" value="2"/>
</dbReference>
<feature type="transmembrane region" description="Helical" evidence="26">
    <location>
        <begin position="25"/>
        <end position="43"/>
    </location>
</feature>
<name>A0A226EV42_FOLCA</name>
<accession>A0A226EV42</accession>
<feature type="transmembrane region" description="Helical" evidence="26">
    <location>
        <begin position="181"/>
        <end position="201"/>
    </location>
</feature>
<dbReference type="FunFam" id="1.20.1250.20:FF:000067">
    <property type="entry name" value="sialin isoform X2"/>
    <property type="match status" value="1"/>
</dbReference>
<evidence type="ECO:0000256" key="15">
    <source>
        <dbReference type="ARBA" id="ARBA00050101"/>
    </source>
</evidence>
<evidence type="ECO:0000256" key="7">
    <source>
        <dbReference type="ARBA" id="ARBA00022692"/>
    </source>
</evidence>
<protein>
    <recommendedName>
        <fullName evidence="22">Sialin</fullName>
    </recommendedName>
    <alternativeName>
        <fullName evidence="25">H(+)/nitrate cotransporter</fullName>
    </alternativeName>
    <alternativeName>
        <fullName evidence="23">H(+)/sialic acid cotransporter</fullName>
    </alternativeName>
    <alternativeName>
        <fullName evidence="24">Vesicular excitatory amino acid transporter</fullName>
    </alternativeName>
</protein>
<dbReference type="FunFam" id="1.20.1250.20:FF:000003">
    <property type="entry name" value="Solute carrier family 17 member 3"/>
    <property type="match status" value="1"/>
</dbReference>
<evidence type="ECO:0000256" key="20">
    <source>
        <dbReference type="ARBA" id="ARBA00051612"/>
    </source>
</evidence>
<evidence type="ECO:0000256" key="22">
    <source>
        <dbReference type="ARBA" id="ARBA00069713"/>
    </source>
</evidence>
<evidence type="ECO:0000256" key="24">
    <source>
        <dbReference type="ARBA" id="ARBA00081195"/>
    </source>
</evidence>
<dbReference type="Proteomes" id="UP000198287">
    <property type="component" value="Unassembled WGS sequence"/>
</dbReference>
<dbReference type="PANTHER" id="PTHR11662:SF399">
    <property type="entry name" value="FI19708P1-RELATED"/>
    <property type="match status" value="1"/>
</dbReference>
<dbReference type="AlphaFoldDB" id="A0A226EV42"/>
<comment type="catalytic activity">
    <reaction evidence="20">
        <text>D-glucuronate(out) + H(+)(out) = D-glucuronate(in) + H(+)(in)</text>
        <dbReference type="Rhea" id="RHEA:72591"/>
        <dbReference type="ChEBI" id="CHEBI:15378"/>
        <dbReference type="ChEBI" id="CHEBI:58720"/>
    </reaction>
    <physiologicalReaction direction="left-to-right" evidence="20">
        <dbReference type="Rhea" id="RHEA:72592"/>
    </physiologicalReaction>
</comment>
<keyword evidence="10" id="KW-0770">Synapse</keyword>
<reference evidence="28 29" key="1">
    <citation type="submission" date="2015-12" db="EMBL/GenBank/DDBJ databases">
        <title>The genome of Folsomia candida.</title>
        <authorList>
            <person name="Faddeeva A."/>
            <person name="Derks M.F."/>
            <person name="Anvar Y."/>
            <person name="Smit S."/>
            <person name="Van Straalen N."/>
            <person name="Roelofs D."/>
        </authorList>
    </citation>
    <scope>NUCLEOTIDE SEQUENCE [LARGE SCALE GENOMIC DNA]</scope>
    <source>
        <strain evidence="28 29">VU population</strain>
        <tissue evidence="28">Whole body</tissue>
    </source>
</reference>
<dbReference type="SUPFAM" id="SSF103473">
    <property type="entry name" value="MFS general substrate transporter"/>
    <property type="match status" value="1"/>
</dbReference>
<sequence>MTEKIVDNFQLELNHTKKSKPVNPPVAYCMRFNLSIAIVAMVGSKKAGQFHKSPSACAYMSNDSVKGDDDHLAEPDLGEFHHWTEAEQGFILGSFFWGYVLTQLPGGILADKYGGKWPLGLGLLFTAVFAILSPICARTHTYLLIFCRVMQGLGQGLTVPAMHEILAHWAPPDERSQLAGIVYAGAQFGTAVTMVGSGYLIHAGVMGGWPSVFYVMGGISFIWFIFWTILISNKPSEHPRISEEELNYIQESIGDQSADEENASTPWFEIFTSLPVWAIIVGHVGHAWGLYTLLTELPTYLSTVLQFDIKDNSWLSAFPHLVMWIVSLIVPRVADYFISNDILSTVVVRKSCQSIAHLGAAVMLIAASYSGCYRIATMTFLTIAVGINGTIYAGFICNHVDLAPRHAGILMGITNTFATLTGFGAP</sequence>
<evidence type="ECO:0000256" key="14">
    <source>
        <dbReference type="ARBA" id="ARBA00023329"/>
    </source>
</evidence>
<keyword evidence="11 26" id="KW-0472">Membrane</keyword>
<dbReference type="OMA" id="NCMANIV"/>
<evidence type="ECO:0000256" key="9">
    <source>
        <dbReference type="ARBA" id="ARBA00022989"/>
    </source>
</evidence>
<keyword evidence="6" id="KW-1003">Cell membrane</keyword>
<comment type="subcellular location">
    <subcellularLocation>
        <location evidence="2">Basolateral cell membrane</location>
        <topology evidence="2">Multi-pass membrane protein</topology>
    </subcellularLocation>
    <subcellularLocation>
        <location evidence="3">Cytoplasmic vesicle</location>
        <location evidence="3">Secretory vesicle membrane</location>
        <topology evidence="3">Multi-pass membrane protein</topology>
    </subcellularLocation>
    <subcellularLocation>
        <location evidence="1">Cytoplasmic vesicle</location>
        <location evidence="1">Secretory vesicle</location>
        <location evidence="1">Synaptic vesicle membrane</location>
    </subcellularLocation>
    <subcellularLocation>
        <location evidence="4">Lysosome membrane</location>
    </subcellularLocation>
</comment>